<protein>
    <submittedName>
        <fullName evidence="3">F-box domain containing protein</fullName>
    </submittedName>
</protein>
<dbReference type="SUPFAM" id="SSF46934">
    <property type="entry name" value="UBA-like"/>
    <property type="match status" value="1"/>
</dbReference>
<organism evidence="3 4">
    <name type="scientific">Stemphylium lycopersici</name>
    <name type="common">Tomato gray leaf spot disease fungus</name>
    <name type="synonym">Thyrospora lycopersici</name>
    <dbReference type="NCBI Taxonomy" id="183478"/>
    <lineage>
        <taxon>Eukaryota</taxon>
        <taxon>Fungi</taxon>
        <taxon>Dikarya</taxon>
        <taxon>Ascomycota</taxon>
        <taxon>Pezizomycotina</taxon>
        <taxon>Dothideomycetes</taxon>
        <taxon>Pleosporomycetidae</taxon>
        <taxon>Pleosporales</taxon>
        <taxon>Pleosporineae</taxon>
        <taxon>Pleosporaceae</taxon>
        <taxon>Stemphylium</taxon>
    </lineage>
</organism>
<evidence type="ECO:0000259" key="2">
    <source>
        <dbReference type="PROSITE" id="PS50030"/>
    </source>
</evidence>
<feature type="domain" description="UBA" evidence="2">
    <location>
        <begin position="1145"/>
        <end position="1189"/>
    </location>
</feature>
<dbReference type="Gene3D" id="1.10.8.10">
    <property type="entry name" value="DNA helicase RuvA subunit, C-terminal domain"/>
    <property type="match status" value="1"/>
</dbReference>
<dbReference type="PROSITE" id="PS50030">
    <property type="entry name" value="UBA"/>
    <property type="match status" value="1"/>
</dbReference>
<feature type="region of interest" description="Disordered" evidence="1">
    <location>
        <begin position="925"/>
        <end position="1144"/>
    </location>
</feature>
<dbReference type="Proteomes" id="UP000249619">
    <property type="component" value="Unassembled WGS sequence"/>
</dbReference>
<evidence type="ECO:0000313" key="3">
    <source>
        <dbReference type="EMBL" id="RAR16382.1"/>
    </source>
</evidence>
<feature type="compositionally biased region" description="Basic and acidic residues" evidence="1">
    <location>
        <begin position="293"/>
        <end position="307"/>
    </location>
</feature>
<dbReference type="InterPro" id="IPR009060">
    <property type="entry name" value="UBA-like_sf"/>
</dbReference>
<evidence type="ECO:0000256" key="1">
    <source>
        <dbReference type="SAM" id="MobiDB-lite"/>
    </source>
</evidence>
<dbReference type="EMBL" id="QGDH01000003">
    <property type="protein sequence ID" value="RAR16382.1"/>
    <property type="molecule type" value="Genomic_DNA"/>
</dbReference>
<name>A0A364NGK1_STELY</name>
<dbReference type="STRING" id="183478.A0A364NGK1"/>
<evidence type="ECO:0000313" key="4">
    <source>
        <dbReference type="Proteomes" id="UP000249619"/>
    </source>
</evidence>
<reference evidence="4" key="1">
    <citation type="submission" date="2018-05" db="EMBL/GenBank/DDBJ databases">
        <title>Draft genome sequence of Stemphylium lycopersici strain CIDEFI 213.</title>
        <authorList>
            <person name="Medina R."/>
            <person name="Franco M.E.E."/>
            <person name="Lucentini C.G."/>
            <person name="Saparrat M.C.N."/>
            <person name="Balatti P.A."/>
        </authorList>
    </citation>
    <scope>NUCLEOTIDE SEQUENCE [LARGE SCALE GENOMIC DNA]</scope>
    <source>
        <strain evidence="4">CIDEFI 213</strain>
    </source>
</reference>
<comment type="caution">
    <text evidence="3">The sequence shown here is derived from an EMBL/GenBank/DDBJ whole genome shotgun (WGS) entry which is preliminary data.</text>
</comment>
<feature type="compositionally biased region" description="Low complexity" evidence="1">
    <location>
        <begin position="214"/>
        <end position="240"/>
    </location>
</feature>
<feature type="compositionally biased region" description="Basic and acidic residues" evidence="1">
    <location>
        <begin position="119"/>
        <end position="129"/>
    </location>
</feature>
<keyword evidence="4" id="KW-1185">Reference proteome</keyword>
<feature type="region of interest" description="Disordered" evidence="1">
    <location>
        <begin position="24"/>
        <end position="257"/>
    </location>
</feature>
<dbReference type="AlphaFoldDB" id="A0A364NGK1"/>
<sequence length="1191" mass="131944">MLLRNSKKSATVLRAVPENAKCEAGLQGDVTAQDQLHTSDEPSPSSASPAGPSPSKSGSIWCRKRVPKSTVTKSASASEMRKSASHCSLKGAIGTYKHGKIQWRRKEESLPINHKKRSKSAERPSKPKIEVVIPAGRCDQPLPTLPFFDSSPAELESNHAVSPPSASHRLMRDSIVSPLSQPQAEPITSGHPERTMSHIPASKTRASRRRKSAPESSSSSNDSQESDASSLLSNRSSKTSLELDASPRQGRAWQSLSVRCGQTLVPEGTLQPMLKNTGYADNESYRNAPSLEPPRRYTHEPSSERDSAFQAACGPCAVRPSSYIVPRKPTLNRKSSKRSGPRQIPPPSSRIGCETANDQSASRRSSKTPRGPSPTLSEAECDLHKQLVSCGGASDPRADDQGWTTLAEDSPFRRDRCQPSAGGGNTDSLLRESALVGPLDTLPPAVPRKSSKRQSAVRRTDLSRLPLDHIASQAAGEGSRVNHTLTLMIPENRRSSVDLVLSLSSIETKQVVPTITPAGAEIVILNILRHLGHFQDLFAAALINHGFYRVFKRHELDLIKSTLRTMSPPAWEFREFAFPGHDLLHAEDLEMKRPEEEYTPTTYLQLQKQDVQIMRAIKEEILEKCQSFVRQEIAAALVSASPVESARVDDALWRIWTFCKIFGSGKGREDDIVAQMDWLKGGALAHQETCTFSIMSTDFMNDPLVGVSESFAKGNEGGLSAEQLFDMMELWNCLAVLLQSFEGRTVQARQAGIYDNTDIRGGDIDGEEMMLDEWCYHLLTFGPATVLKLTGPYHPSDATGFAIAAEHGWADWKPPAFGGTRRHFLKEAASRVYEDKIAHTYAKISTRDVQRQQSKIRIQRHISELRNRKNSGERRPTIRMSQERPMSDWDTVIRNLTRPSLPTQGSSNDIVTHVPALRTGSTEYPIVSELPASRSPCRTPSPPLRTVAQPLLPTPTSSTVPSTQDRRSTFSHLPMPDDQPPLPPRRILAEPLLPSPSTSTAQSNRDLYTMGSVSDMNSPPRRTAAQPLLPTPSPSTVPNARDWHRYSTGTSMPSIREDAHHHHHYHNDHHHPLSEAPAPVHPLYRPTQPFSFPHPHQQYQQYHQRHQRQTSQDSGYSDSSSSRSAAAYQQHEQQHHIFGSQSHENTAEKAIYRIVEMGFTPEQARDALRVTDLGTGLRVDRAVELLLSRQS</sequence>
<dbReference type="InterPro" id="IPR015940">
    <property type="entry name" value="UBA"/>
</dbReference>
<accession>A0A364NGK1</accession>
<feature type="region of interest" description="Disordered" evidence="1">
    <location>
        <begin position="392"/>
        <end position="459"/>
    </location>
</feature>
<feature type="compositionally biased region" description="Basic residues" evidence="1">
    <location>
        <begin position="330"/>
        <end position="340"/>
    </location>
</feature>
<feature type="compositionally biased region" description="Polar residues" evidence="1">
    <location>
        <begin position="995"/>
        <end position="1017"/>
    </location>
</feature>
<proteinExistence type="predicted"/>
<feature type="compositionally biased region" description="Low complexity" evidence="1">
    <location>
        <begin position="950"/>
        <end position="963"/>
    </location>
</feature>
<gene>
    <name evidence="3" type="ORF">DDE83_000255</name>
</gene>
<feature type="compositionally biased region" description="Low complexity" evidence="1">
    <location>
        <begin position="1086"/>
        <end position="1102"/>
    </location>
</feature>
<feature type="compositionally biased region" description="Low complexity" evidence="1">
    <location>
        <begin position="42"/>
        <end position="59"/>
    </location>
</feature>
<feature type="compositionally biased region" description="Low complexity" evidence="1">
    <location>
        <begin position="1109"/>
        <end position="1131"/>
    </location>
</feature>
<feature type="region of interest" description="Disordered" evidence="1">
    <location>
        <begin position="324"/>
        <end position="377"/>
    </location>
</feature>
<feature type="region of interest" description="Disordered" evidence="1">
    <location>
        <begin position="269"/>
        <end position="310"/>
    </location>
</feature>